<reference evidence="7 8" key="1">
    <citation type="journal article" date="2019" name="Nat. Plants">
        <title>Genome sequencing of Musa balbisiana reveals subgenome evolution and function divergence in polyploid bananas.</title>
        <authorList>
            <person name="Yao X."/>
        </authorList>
    </citation>
    <scope>NUCLEOTIDE SEQUENCE [LARGE SCALE GENOMIC DNA]</scope>
    <source>
        <strain evidence="8">cv. DH-PKW</strain>
        <tissue evidence="7">Leaves</tissue>
    </source>
</reference>
<keyword evidence="2 5" id="KW-0812">Transmembrane</keyword>
<evidence type="ECO:0000256" key="3">
    <source>
        <dbReference type="ARBA" id="ARBA00022989"/>
    </source>
</evidence>
<evidence type="ECO:0000313" key="7">
    <source>
        <dbReference type="EMBL" id="THU48597.1"/>
    </source>
</evidence>
<dbReference type="PANTHER" id="PTHR12911">
    <property type="entry name" value="SAD1/UNC-84-LIKE PROTEIN-RELATED"/>
    <property type="match status" value="1"/>
</dbReference>
<organism evidence="7 8">
    <name type="scientific">Musa balbisiana</name>
    <name type="common">Banana</name>
    <dbReference type="NCBI Taxonomy" id="52838"/>
    <lineage>
        <taxon>Eukaryota</taxon>
        <taxon>Viridiplantae</taxon>
        <taxon>Streptophyta</taxon>
        <taxon>Embryophyta</taxon>
        <taxon>Tracheophyta</taxon>
        <taxon>Spermatophyta</taxon>
        <taxon>Magnoliopsida</taxon>
        <taxon>Liliopsida</taxon>
        <taxon>Zingiberales</taxon>
        <taxon>Musaceae</taxon>
        <taxon>Musa</taxon>
    </lineage>
</organism>
<proteinExistence type="predicted"/>
<dbReference type="Gene3D" id="2.60.120.260">
    <property type="entry name" value="Galactose-binding domain-like"/>
    <property type="match status" value="1"/>
</dbReference>
<keyword evidence="8" id="KW-1185">Reference proteome</keyword>
<keyword evidence="4 5" id="KW-0472">Membrane</keyword>
<dbReference type="AlphaFoldDB" id="A0A4S8IJL0"/>
<dbReference type="PROSITE" id="PS51469">
    <property type="entry name" value="SUN"/>
    <property type="match status" value="1"/>
</dbReference>
<protein>
    <recommendedName>
        <fullName evidence="6">SUN domain-containing protein</fullName>
    </recommendedName>
</protein>
<feature type="transmembrane region" description="Helical" evidence="5">
    <location>
        <begin position="110"/>
        <end position="132"/>
    </location>
</feature>
<dbReference type="STRING" id="52838.A0A4S8IJL0"/>
<dbReference type="PANTHER" id="PTHR12911:SF8">
    <property type="entry name" value="KLAROID PROTEIN-RELATED"/>
    <property type="match status" value="1"/>
</dbReference>
<dbReference type="GO" id="GO:0016020">
    <property type="term" value="C:membrane"/>
    <property type="evidence" value="ECO:0007669"/>
    <property type="project" value="UniProtKB-SubCell"/>
</dbReference>
<dbReference type="GO" id="GO:0043495">
    <property type="term" value="F:protein-membrane adaptor activity"/>
    <property type="evidence" value="ECO:0007669"/>
    <property type="project" value="TreeGrafter"/>
</dbReference>
<evidence type="ECO:0000256" key="1">
    <source>
        <dbReference type="ARBA" id="ARBA00004370"/>
    </source>
</evidence>
<dbReference type="Proteomes" id="UP000317650">
    <property type="component" value="Chromosome 6"/>
</dbReference>
<keyword evidence="3 5" id="KW-1133">Transmembrane helix</keyword>
<dbReference type="InterPro" id="IPR012919">
    <property type="entry name" value="SUN_dom"/>
</dbReference>
<comment type="caution">
    <text evidence="7">The sequence shown here is derived from an EMBL/GenBank/DDBJ whole genome shotgun (WGS) entry which is preliminary data.</text>
</comment>
<evidence type="ECO:0000256" key="4">
    <source>
        <dbReference type="ARBA" id="ARBA00023136"/>
    </source>
</evidence>
<dbReference type="InterPro" id="IPR045119">
    <property type="entry name" value="SUN1-5"/>
</dbReference>
<dbReference type="GO" id="GO:0005635">
    <property type="term" value="C:nuclear envelope"/>
    <property type="evidence" value="ECO:0007669"/>
    <property type="project" value="TreeGrafter"/>
</dbReference>
<evidence type="ECO:0000256" key="2">
    <source>
        <dbReference type="ARBA" id="ARBA00022692"/>
    </source>
</evidence>
<comment type="subcellular location">
    <subcellularLocation>
        <location evidence="1">Membrane</location>
    </subcellularLocation>
</comment>
<evidence type="ECO:0000313" key="8">
    <source>
        <dbReference type="Proteomes" id="UP000317650"/>
    </source>
</evidence>
<name>A0A4S8IJL0_MUSBA</name>
<sequence length="462" mass="51870">MSWIRMVVSRKETGMSASNAAVPNPAANASLTLELNATPESRRRVAVTEKKSSVDNDGNMNDLNRKIRGQSLHERPKNITEVKRGLVASPIGPRRKKGIPKPEKLKWQTFVSVVTKICLLLVAVLWLGQLIWRWEAMIRYNRDFSSLDSESRLFEVETSMKSVAKMLQVQVDVVEKKIFTEVGIAKRELKKQVEEKDLMFEEELKSLVSQTDNLDKSLAELKGMGFLLKEEFQTFLDKSKGRNLGSSNHDVTLDDVRNFAKEIVKKEIEKHAADGLGRVDYALSSGGARVISHSEPFVVGKFSNWLSLGKGRNRVHSNAQKMLEPSFGEPGQCFALQGNNGFVEIRLRTGIIPEAVTLEHVSKSVAYDRSSSPKDCMVSAWFEEPGSDPSKRAEKTFILTKFSYDLEKSNAQTFKVETAISGIINIVRLDFSSNHGSSTLTCIYRFRVHGYEPNFTSKNTSE</sequence>
<evidence type="ECO:0000259" key="6">
    <source>
        <dbReference type="PROSITE" id="PS51469"/>
    </source>
</evidence>
<dbReference type="Pfam" id="PF07738">
    <property type="entry name" value="Sad1_UNC"/>
    <property type="match status" value="1"/>
</dbReference>
<accession>A0A4S8IJL0</accession>
<gene>
    <name evidence="7" type="ORF">C4D60_Mb06t00680</name>
</gene>
<evidence type="ECO:0000256" key="5">
    <source>
        <dbReference type="SAM" id="Phobius"/>
    </source>
</evidence>
<feature type="domain" description="SUN" evidence="6">
    <location>
        <begin position="286"/>
        <end position="453"/>
    </location>
</feature>
<dbReference type="EMBL" id="PYDT01000009">
    <property type="protein sequence ID" value="THU48597.1"/>
    <property type="molecule type" value="Genomic_DNA"/>
</dbReference>